<name>A0A5A5TZH5_LEUCI</name>
<reference evidence="2 3" key="1">
    <citation type="submission" date="2019-04" db="EMBL/GenBank/DDBJ databases">
        <title>A pseudo-fructophilic Leuconostoc citreum strain F192-5 isolated from peel of satsuma mandarin: the first report for isolation and characterization of strain-dependent fructophilic-like characteristics.</title>
        <authorList>
            <person name="Maeno S."/>
            <person name="Tanizawa Y."/>
            <person name="Kajikawa A."/>
            <person name="Kanesaki Y."/>
            <person name="Kubota E."/>
            <person name="Arita M."/>
            <person name="Leon D."/>
            <person name="Endo A."/>
        </authorList>
    </citation>
    <scope>NUCLEOTIDE SEQUENCE [LARGE SCALE GENOMIC DNA]</scope>
    <source>
        <strain evidence="2 3">F192-5</strain>
    </source>
</reference>
<evidence type="ECO:0000313" key="2">
    <source>
        <dbReference type="EMBL" id="GDZ83035.1"/>
    </source>
</evidence>
<dbReference type="EMBL" id="BJJW01000002">
    <property type="protein sequence ID" value="GDZ83035.1"/>
    <property type="molecule type" value="Genomic_DNA"/>
</dbReference>
<protein>
    <submittedName>
        <fullName evidence="2">Uncharacterized protein</fullName>
    </submittedName>
</protein>
<dbReference type="Proteomes" id="UP000323274">
    <property type="component" value="Unassembled WGS sequence"/>
</dbReference>
<proteinExistence type="predicted"/>
<comment type="caution">
    <text evidence="2">The sequence shown here is derived from an EMBL/GenBank/DDBJ whole genome shotgun (WGS) entry which is preliminary data.</text>
</comment>
<dbReference type="RefSeq" id="WP_187764930.1">
    <property type="nucleotide sequence ID" value="NZ_BJJW01000002.1"/>
</dbReference>
<dbReference type="AlphaFoldDB" id="A0A5A5TZH5"/>
<gene>
    <name evidence="2" type="ORF">LCIT_02770</name>
</gene>
<keyword evidence="1" id="KW-0175">Coiled coil</keyword>
<evidence type="ECO:0000313" key="3">
    <source>
        <dbReference type="Proteomes" id="UP000323274"/>
    </source>
</evidence>
<evidence type="ECO:0000256" key="1">
    <source>
        <dbReference type="SAM" id="Coils"/>
    </source>
</evidence>
<sequence>MNVDAQKIINSLGMQLANKSVENATLVAQIETLQEQLKEAQSDKEK</sequence>
<organism evidence="2 3">
    <name type="scientific">Leuconostoc citreum</name>
    <dbReference type="NCBI Taxonomy" id="33964"/>
    <lineage>
        <taxon>Bacteria</taxon>
        <taxon>Bacillati</taxon>
        <taxon>Bacillota</taxon>
        <taxon>Bacilli</taxon>
        <taxon>Lactobacillales</taxon>
        <taxon>Lactobacillaceae</taxon>
        <taxon>Leuconostoc</taxon>
    </lineage>
</organism>
<accession>A0A5A5TZH5</accession>
<feature type="coiled-coil region" evidence="1">
    <location>
        <begin position="16"/>
        <end position="43"/>
    </location>
</feature>